<name>A0A0F9J4T5_9ZZZZ</name>
<reference evidence="1" key="1">
    <citation type="journal article" date="2015" name="Nature">
        <title>Complex archaea that bridge the gap between prokaryotes and eukaryotes.</title>
        <authorList>
            <person name="Spang A."/>
            <person name="Saw J.H."/>
            <person name="Jorgensen S.L."/>
            <person name="Zaremba-Niedzwiedzka K."/>
            <person name="Martijn J."/>
            <person name="Lind A.E."/>
            <person name="van Eijk R."/>
            <person name="Schleper C."/>
            <person name="Guy L."/>
            <person name="Ettema T.J."/>
        </authorList>
    </citation>
    <scope>NUCLEOTIDE SEQUENCE</scope>
</reference>
<gene>
    <name evidence="1" type="ORF">LCGC14_1867170</name>
</gene>
<comment type="caution">
    <text evidence="1">The sequence shown here is derived from an EMBL/GenBank/DDBJ whole genome shotgun (WGS) entry which is preliminary data.</text>
</comment>
<organism evidence="1">
    <name type="scientific">marine sediment metagenome</name>
    <dbReference type="NCBI Taxonomy" id="412755"/>
    <lineage>
        <taxon>unclassified sequences</taxon>
        <taxon>metagenomes</taxon>
        <taxon>ecological metagenomes</taxon>
    </lineage>
</organism>
<dbReference type="EMBL" id="LAZR01018990">
    <property type="protein sequence ID" value="KKL94192.1"/>
    <property type="molecule type" value="Genomic_DNA"/>
</dbReference>
<dbReference type="AlphaFoldDB" id="A0A0F9J4T5"/>
<evidence type="ECO:0000313" key="1">
    <source>
        <dbReference type="EMBL" id="KKL94192.1"/>
    </source>
</evidence>
<accession>A0A0F9J4T5</accession>
<proteinExistence type="predicted"/>
<protein>
    <submittedName>
        <fullName evidence="1">Uncharacterized protein</fullName>
    </submittedName>
</protein>
<sequence length="55" mass="6586">MGIELCDKRLKITVMKTQNPKDLINRKDKLILTNFQDWLTIDRLEKKLDGFFSLF</sequence>